<evidence type="ECO:0000313" key="8">
    <source>
        <dbReference type="EMBL" id="ONH27273.1"/>
    </source>
</evidence>
<dbReference type="Pfam" id="PF12698">
    <property type="entry name" value="ABC2_membrane_3"/>
    <property type="match status" value="1"/>
</dbReference>
<dbReference type="GO" id="GO:0140359">
    <property type="term" value="F:ABC-type transporter activity"/>
    <property type="evidence" value="ECO:0007669"/>
    <property type="project" value="InterPro"/>
</dbReference>
<reference evidence="9" key="1">
    <citation type="submission" date="2016-10" db="EMBL/GenBank/DDBJ databases">
        <title>Frankia sp. NRRL B-16386 Genome sequencing.</title>
        <authorList>
            <person name="Ghodhbane-Gtari F."/>
            <person name="Swanson E."/>
            <person name="Gueddou A."/>
            <person name="Hezbri K."/>
            <person name="Ktari K."/>
            <person name="Nouioui I."/>
            <person name="Morris K."/>
            <person name="Simpson S."/>
            <person name="Abebe-Akele F."/>
            <person name="Thomas K."/>
            <person name="Gtari M."/>
            <person name="Tisa L.S."/>
        </authorList>
    </citation>
    <scope>NUCLEOTIDE SEQUENCE [LARGE SCALE GENOMIC DNA]</scope>
    <source>
        <strain evidence="9">NRRL B-16386</strain>
    </source>
</reference>
<dbReference type="PIRSF" id="PIRSF006648">
    <property type="entry name" value="DrrB"/>
    <property type="match status" value="1"/>
</dbReference>
<dbReference type="PANTHER" id="PTHR43077:SF11">
    <property type="entry name" value="TRANSPORT PERMEASE YVFS-RELATED"/>
    <property type="match status" value="1"/>
</dbReference>
<name>A0A1V2I7A3_9ACTN</name>
<dbReference type="InterPro" id="IPR013525">
    <property type="entry name" value="ABC2_TM"/>
</dbReference>
<dbReference type="AlphaFoldDB" id="A0A1V2I7A3"/>
<dbReference type="RefSeq" id="WP_076819112.1">
    <property type="nucleotide sequence ID" value="NZ_MOMC01000046.1"/>
</dbReference>
<dbReference type="OrthoDB" id="63188at2"/>
<accession>A0A1V2I7A3</accession>
<dbReference type="Proteomes" id="UP000188929">
    <property type="component" value="Unassembled WGS sequence"/>
</dbReference>
<keyword evidence="9" id="KW-1185">Reference proteome</keyword>
<gene>
    <name evidence="8" type="ORF">BL253_22150</name>
</gene>
<evidence type="ECO:0000313" key="9">
    <source>
        <dbReference type="Proteomes" id="UP000188929"/>
    </source>
</evidence>
<feature type="transmembrane region" description="Helical" evidence="6">
    <location>
        <begin position="218"/>
        <end position="238"/>
    </location>
</feature>
<dbReference type="InterPro" id="IPR000412">
    <property type="entry name" value="ABC_2_transport"/>
</dbReference>
<dbReference type="GO" id="GO:0043190">
    <property type="term" value="C:ATP-binding cassette (ABC) transporter complex"/>
    <property type="evidence" value="ECO:0007669"/>
    <property type="project" value="InterPro"/>
</dbReference>
<evidence type="ECO:0000256" key="6">
    <source>
        <dbReference type="SAM" id="Phobius"/>
    </source>
</evidence>
<protein>
    <submittedName>
        <fullName evidence="8">ABC transporter permease</fullName>
    </submittedName>
</protein>
<evidence type="ECO:0000256" key="5">
    <source>
        <dbReference type="ARBA" id="ARBA00023251"/>
    </source>
</evidence>
<feature type="transmembrane region" description="Helical" evidence="6">
    <location>
        <begin position="54"/>
        <end position="79"/>
    </location>
</feature>
<dbReference type="GO" id="GO:0046677">
    <property type="term" value="P:response to antibiotic"/>
    <property type="evidence" value="ECO:0007669"/>
    <property type="project" value="UniProtKB-KW"/>
</dbReference>
<evidence type="ECO:0000256" key="4">
    <source>
        <dbReference type="ARBA" id="ARBA00023136"/>
    </source>
</evidence>
<evidence type="ECO:0000256" key="1">
    <source>
        <dbReference type="ARBA" id="ARBA00004141"/>
    </source>
</evidence>
<feature type="domain" description="ABC-2 type transporter transmembrane" evidence="7">
    <location>
        <begin position="51"/>
        <end position="238"/>
    </location>
</feature>
<keyword evidence="3 6" id="KW-1133">Transmembrane helix</keyword>
<evidence type="ECO:0000259" key="7">
    <source>
        <dbReference type="Pfam" id="PF12698"/>
    </source>
</evidence>
<organism evidence="8 9">
    <name type="scientific">Pseudofrankia asymbiotica</name>
    <dbReference type="NCBI Taxonomy" id="1834516"/>
    <lineage>
        <taxon>Bacteria</taxon>
        <taxon>Bacillati</taxon>
        <taxon>Actinomycetota</taxon>
        <taxon>Actinomycetes</taxon>
        <taxon>Frankiales</taxon>
        <taxon>Frankiaceae</taxon>
        <taxon>Pseudofrankia</taxon>
    </lineage>
</organism>
<keyword evidence="4 6" id="KW-0472">Membrane</keyword>
<dbReference type="EMBL" id="MOMC01000046">
    <property type="protein sequence ID" value="ONH27273.1"/>
    <property type="molecule type" value="Genomic_DNA"/>
</dbReference>
<dbReference type="InterPro" id="IPR051328">
    <property type="entry name" value="T7SS_ABC-Transporter"/>
</dbReference>
<feature type="transmembrane region" description="Helical" evidence="6">
    <location>
        <begin position="100"/>
        <end position="120"/>
    </location>
</feature>
<keyword evidence="5" id="KW-0046">Antibiotic resistance</keyword>
<dbReference type="STRING" id="1834516.BL253_22150"/>
<dbReference type="PANTHER" id="PTHR43077">
    <property type="entry name" value="TRANSPORT PERMEASE YVFS-RELATED"/>
    <property type="match status" value="1"/>
</dbReference>
<feature type="transmembrane region" description="Helical" evidence="6">
    <location>
        <begin position="140"/>
        <end position="160"/>
    </location>
</feature>
<keyword evidence="2 6" id="KW-0812">Transmembrane</keyword>
<comment type="subcellular location">
    <subcellularLocation>
        <location evidence="1">Membrane</location>
        <topology evidence="1">Multi-pass membrane protein</topology>
    </subcellularLocation>
</comment>
<feature type="transmembrane region" description="Helical" evidence="6">
    <location>
        <begin position="167"/>
        <end position="186"/>
    </location>
</feature>
<proteinExistence type="predicted"/>
<comment type="caution">
    <text evidence="8">The sequence shown here is derived from an EMBL/GenBank/DDBJ whole genome shotgun (WGS) entry which is preliminary data.</text>
</comment>
<sequence length="248" mass="26700">MNPVMVTARYTRFEMARIGRNPRFLIFSMFLPVIMFAAFTSADATDALGDITVGPYIMVSMASFGAMMSVVSTGGRIALERAGGWSRQLRLTALTSGQYITSKIIGGFTLALPALVAVFVEAYALDRARLSIGTYLEAGLWVLIGMLPLAALGILLGYLVRADNAGQLIGGMTSLLALAGGVWVPVEQFPHWLADVVKALPMYWSGQAGREVIAGSWVGWHGVLVLAVWTLVLGRLAARSYARDQLRA</sequence>
<evidence type="ECO:0000256" key="3">
    <source>
        <dbReference type="ARBA" id="ARBA00022989"/>
    </source>
</evidence>
<evidence type="ECO:0000256" key="2">
    <source>
        <dbReference type="ARBA" id="ARBA00022692"/>
    </source>
</evidence>